<dbReference type="HOGENOM" id="CLU_1390189_0_0_1"/>
<accession>M5FNV6</accession>
<name>M5FNV6_DACPD</name>
<evidence type="ECO:0000256" key="2">
    <source>
        <dbReference type="SAM" id="MobiDB-lite"/>
    </source>
</evidence>
<dbReference type="AlphaFoldDB" id="M5FNV6"/>
<feature type="region of interest" description="Disordered" evidence="2">
    <location>
        <begin position="150"/>
        <end position="196"/>
    </location>
</feature>
<evidence type="ECO:0000313" key="3">
    <source>
        <dbReference type="EMBL" id="EJT96588.1"/>
    </source>
</evidence>
<feature type="coiled-coil region" evidence="1">
    <location>
        <begin position="48"/>
        <end position="89"/>
    </location>
</feature>
<evidence type="ECO:0000256" key="1">
    <source>
        <dbReference type="SAM" id="Coils"/>
    </source>
</evidence>
<feature type="compositionally biased region" description="Acidic residues" evidence="2">
    <location>
        <begin position="172"/>
        <end position="188"/>
    </location>
</feature>
<dbReference type="EMBL" id="JH795883">
    <property type="protein sequence ID" value="EJT96588.1"/>
    <property type="molecule type" value="Genomic_DNA"/>
</dbReference>
<organism evidence="3 4">
    <name type="scientific">Dacryopinax primogenitus (strain DJM 731)</name>
    <name type="common">Brown rot fungus</name>
    <dbReference type="NCBI Taxonomy" id="1858805"/>
    <lineage>
        <taxon>Eukaryota</taxon>
        <taxon>Fungi</taxon>
        <taxon>Dikarya</taxon>
        <taxon>Basidiomycota</taxon>
        <taxon>Agaricomycotina</taxon>
        <taxon>Dacrymycetes</taxon>
        <taxon>Dacrymycetales</taxon>
        <taxon>Dacrymycetaceae</taxon>
        <taxon>Dacryopinax</taxon>
    </lineage>
</organism>
<keyword evidence="4" id="KW-1185">Reference proteome</keyword>
<reference evidence="3 4" key="1">
    <citation type="journal article" date="2012" name="Science">
        <title>The Paleozoic origin of enzymatic lignin decomposition reconstructed from 31 fungal genomes.</title>
        <authorList>
            <person name="Floudas D."/>
            <person name="Binder M."/>
            <person name="Riley R."/>
            <person name="Barry K."/>
            <person name="Blanchette R.A."/>
            <person name="Henrissat B."/>
            <person name="Martinez A.T."/>
            <person name="Otillar R."/>
            <person name="Spatafora J.W."/>
            <person name="Yadav J.S."/>
            <person name="Aerts A."/>
            <person name="Benoit I."/>
            <person name="Boyd A."/>
            <person name="Carlson A."/>
            <person name="Copeland A."/>
            <person name="Coutinho P.M."/>
            <person name="de Vries R.P."/>
            <person name="Ferreira P."/>
            <person name="Findley K."/>
            <person name="Foster B."/>
            <person name="Gaskell J."/>
            <person name="Glotzer D."/>
            <person name="Gorecki P."/>
            <person name="Heitman J."/>
            <person name="Hesse C."/>
            <person name="Hori C."/>
            <person name="Igarashi K."/>
            <person name="Jurgens J.A."/>
            <person name="Kallen N."/>
            <person name="Kersten P."/>
            <person name="Kohler A."/>
            <person name="Kuees U."/>
            <person name="Kumar T.K.A."/>
            <person name="Kuo A."/>
            <person name="LaButti K."/>
            <person name="Larrondo L.F."/>
            <person name="Lindquist E."/>
            <person name="Ling A."/>
            <person name="Lombard V."/>
            <person name="Lucas S."/>
            <person name="Lundell T."/>
            <person name="Martin R."/>
            <person name="McLaughlin D.J."/>
            <person name="Morgenstern I."/>
            <person name="Morin E."/>
            <person name="Murat C."/>
            <person name="Nagy L.G."/>
            <person name="Nolan M."/>
            <person name="Ohm R.A."/>
            <person name="Patyshakuliyeva A."/>
            <person name="Rokas A."/>
            <person name="Ruiz-Duenas F.J."/>
            <person name="Sabat G."/>
            <person name="Salamov A."/>
            <person name="Samejima M."/>
            <person name="Schmutz J."/>
            <person name="Slot J.C."/>
            <person name="St John F."/>
            <person name="Stenlid J."/>
            <person name="Sun H."/>
            <person name="Sun S."/>
            <person name="Syed K."/>
            <person name="Tsang A."/>
            <person name="Wiebenga A."/>
            <person name="Young D."/>
            <person name="Pisabarro A."/>
            <person name="Eastwood D.C."/>
            <person name="Martin F."/>
            <person name="Cullen D."/>
            <person name="Grigoriev I.V."/>
            <person name="Hibbett D.S."/>
        </authorList>
    </citation>
    <scope>NUCLEOTIDE SEQUENCE [LARGE SCALE GENOMIC DNA]</scope>
    <source>
        <strain evidence="3 4">DJM-731 SS1</strain>
    </source>
</reference>
<keyword evidence="1" id="KW-0175">Coiled coil</keyword>
<dbReference type="OrthoDB" id="10573147at2759"/>
<dbReference type="RefSeq" id="XP_040623486.1">
    <property type="nucleotide sequence ID" value="XM_040770916.1"/>
</dbReference>
<sequence length="196" mass="21663">MASSDLHRSATTAVPEDATAPPAFSRSTTAASPGESGFSASETATAGEMELEATIREKEKLLEEARRERLEIERKLAELESLREEVGKKVELAGIARKVFAHVTEEETHKETESEITPLEIATYWDSLAEDIQGLDTRLKEKLGFRDYTIPSPVQATHPVNGEHVESAHEGVDEEDGEDEDETPEEEKESQQGRSD</sequence>
<feature type="region of interest" description="Disordered" evidence="2">
    <location>
        <begin position="1"/>
        <end position="47"/>
    </location>
</feature>
<gene>
    <name evidence="3" type="ORF">DACRYDRAFT_120016</name>
</gene>
<proteinExistence type="predicted"/>
<feature type="compositionally biased region" description="Basic and acidic residues" evidence="2">
    <location>
        <begin position="161"/>
        <end position="171"/>
    </location>
</feature>
<protein>
    <submittedName>
        <fullName evidence="3">Uncharacterized protein</fullName>
    </submittedName>
</protein>
<dbReference type="Proteomes" id="UP000030653">
    <property type="component" value="Unassembled WGS sequence"/>
</dbReference>
<evidence type="ECO:0000313" key="4">
    <source>
        <dbReference type="Proteomes" id="UP000030653"/>
    </source>
</evidence>
<dbReference type="GeneID" id="63685978"/>